<name>A0A5B9PCP7_9BACT</name>
<organism evidence="1 2">
    <name type="scientific">Mariniblastus fucicola</name>
    <dbReference type="NCBI Taxonomy" id="980251"/>
    <lineage>
        <taxon>Bacteria</taxon>
        <taxon>Pseudomonadati</taxon>
        <taxon>Planctomycetota</taxon>
        <taxon>Planctomycetia</taxon>
        <taxon>Pirellulales</taxon>
        <taxon>Pirellulaceae</taxon>
        <taxon>Mariniblastus</taxon>
    </lineage>
</organism>
<evidence type="ECO:0000313" key="1">
    <source>
        <dbReference type="EMBL" id="QEG22316.1"/>
    </source>
</evidence>
<dbReference type="Proteomes" id="UP000322214">
    <property type="component" value="Chromosome"/>
</dbReference>
<proteinExistence type="predicted"/>
<gene>
    <name evidence="1" type="ORF">MFFC18_21920</name>
</gene>
<dbReference type="EMBL" id="CP042912">
    <property type="protein sequence ID" value="QEG22316.1"/>
    <property type="molecule type" value="Genomic_DNA"/>
</dbReference>
<reference evidence="1 2" key="1">
    <citation type="submission" date="2019-08" db="EMBL/GenBank/DDBJ databases">
        <title>Deep-cultivation of Planctomycetes and their phenomic and genomic characterization uncovers novel biology.</title>
        <authorList>
            <person name="Wiegand S."/>
            <person name="Jogler M."/>
            <person name="Boedeker C."/>
            <person name="Pinto D."/>
            <person name="Vollmers J."/>
            <person name="Rivas-Marin E."/>
            <person name="Kohn T."/>
            <person name="Peeters S.H."/>
            <person name="Heuer A."/>
            <person name="Rast P."/>
            <person name="Oberbeckmann S."/>
            <person name="Bunk B."/>
            <person name="Jeske O."/>
            <person name="Meyerdierks A."/>
            <person name="Storesund J.E."/>
            <person name="Kallscheuer N."/>
            <person name="Luecker S."/>
            <person name="Lage O.M."/>
            <person name="Pohl T."/>
            <person name="Merkel B.J."/>
            <person name="Hornburger P."/>
            <person name="Mueller R.-W."/>
            <person name="Bruemmer F."/>
            <person name="Labrenz M."/>
            <person name="Spormann A.M."/>
            <person name="Op den Camp H."/>
            <person name="Overmann J."/>
            <person name="Amann R."/>
            <person name="Jetten M.S.M."/>
            <person name="Mascher T."/>
            <person name="Medema M.H."/>
            <person name="Devos D.P."/>
            <person name="Kaster A.-K."/>
            <person name="Ovreas L."/>
            <person name="Rohde M."/>
            <person name="Galperin M.Y."/>
            <person name="Jogler C."/>
        </authorList>
    </citation>
    <scope>NUCLEOTIDE SEQUENCE [LARGE SCALE GENOMIC DNA]</scope>
    <source>
        <strain evidence="1 2">FC18</strain>
    </source>
</reference>
<dbReference type="KEGG" id="mff:MFFC18_21920"/>
<sequence>MGHRIVGRPVDLLCMHRMYDRNMKVRKICARPMVPPNLAPFAK</sequence>
<accession>A0A5B9PCP7</accession>
<dbReference type="AlphaFoldDB" id="A0A5B9PCP7"/>
<evidence type="ECO:0000313" key="2">
    <source>
        <dbReference type="Proteomes" id="UP000322214"/>
    </source>
</evidence>
<protein>
    <submittedName>
        <fullName evidence="1">Uncharacterized protein</fullName>
    </submittedName>
</protein>
<keyword evidence="2" id="KW-1185">Reference proteome</keyword>